<dbReference type="SUPFAM" id="SSF52058">
    <property type="entry name" value="L domain-like"/>
    <property type="match status" value="1"/>
</dbReference>
<dbReference type="VEuPathDB" id="FungiDB:ASPVEDRAFT_874742"/>
<dbReference type="Gene3D" id="3.80.10.10">
    <property type="entry name" value="Ribonuclease Inhibitor"/>
    <property type="match status" value="1"/>
</dbReference>
<dbReference type="EMBL" id="KV878134">
    <property type="protein sequence ID" value="OJJ06041.1"/>
    <property type="molecule type" value="Genomic_DNA"/>
</dbReference>
<dbReference type="RefSeq" id="XP_040671803.1">
    <property type="nucleotide sequence ID" value="XM_040818072.1"/>
</dbReference>
<protein>
    <recommendedName>
        <fullName evidence="3">F-box domain-containing protein</fullName>
    </recommendedName>
</protein>
<keyword evidence="2" id="KW-1185">Reference proteome</keyword>
<dbReference type="GeneID" id="63733583"/>
<organism evidence="1 2">
    <name type="scientific">Aspergillus versicolor CBS 583.65</name>
    <dbReference type="NCBI Taxonomy" id="1036611"/>
    <lineage>
        <taxon>Eukaryota</taxon>
        <taxon>Fungi</taxon>
        <taxon>Dikarya</taxon>
        <taxon>Ascomycota</taxon>
        <taxon>Pezizomycotina</taxon>
        <taxon>Eurotiomycetes</taxon>
        <taxon>Eurotiomycetidae</taxon>
        <taxon>Eurotiales</taxon>
        <taxon>Aspergillaceae</taxon>
        <taxon>Aspergillus</taxon>
        <taxon>Aspergillus subgen. Nidulantes</taxon>
    </lineage>
</organism>
<sequence>MSTSTPSRLLLLPSELRSAILENLQHDRSALLSVCLTCQILHATARPILNRRIVVHNHDRESYETAMSQLPQVTQYVRELTIHSHIEGRASVHPIPASMAGTYQPIDILAITGYNPLFTDFVPKIDAMNRLEKLIIKGCGYIGAPQAMPSSASNLENLQHNLQTFNSLILRAVQGDALRRLHTLELDLCNRGIWYCEIEPFLYHPRLKKLSIMGANISGFRPMHSRLRFSHLEELGLVCCDLSSGTMEGLLAIPKALRRLTFGGSPRSQARERLDYDTQLYVNAIKQQADSLEYLDISPPILFDERREPIDLRSLASLRSLRIRPRTLYGHFDMNPGLSSLSPLFSENALPQPALPANLRLLRLWCWGVSFRFEAHTSILNNLDRFAVTEPLPSLRCVIIEDSKFVSGDWGVPRDYRGDLTFLGAEPQGPWRFPLDCCWADRP</sequence>
<proteinExistence type="predicted"/>
<accession>A0A1L9PWX1</accession>
<dbReference type="Proteomes" id="UP000184073">
    <property type="component" value="Unassembled WGS sequence"/>
</dbReference>
<evidence type="ECO:0008006" key="3">
    <source>
        <dbReference type="Google" id="ProtNLM"/>
    </source>
</evidence>
<dbReference type="OrthoDB" id="2522477at2759"/>
<dbReference type="STRING" id="1036611.A0A1L9PWX1"/>
<name>A0A1L9PWX1_ASPVE</name>
<dbReference type="AlphaFoldDB" id="A0A1L9PWX1"/>
<gene>
    <name evidence="1" type="ORF">ASPVEDRAFT_874742</name>
</gene>
<evidence type="ECO:0000313" key="1">
    <source>
        <dbReference type="EMBL" id="OJJ06041.1"/>
    </source>
</evidence>
<reference evidence="2" key="1">
    <citation type="journal article" date="2017" name="Genome Biol.">
        <title>Comparative genomics reveals high biological diversity and specific adaptations in the industrially and medically important fungal genus Aspergillus.</title>
        <authorList>
            <person name="de Vries R.P."/>
            <person name="Riley R."/>
            <person name="Wiebenga A."/>
            <person name="Aguilar-Osorio G."/>
            <person name="Amillis S."/>
            <person name="Uchima C.A."/>
            <person name="Anderluh G."/>
            <person name="Asadollahi M."/>
            <person name="Askin M."/>
            <person name="Barry K."/>
            <person name="Battaglia E."/>
            <person name="Bayram O."/>
            <person name="Benocci T."/>
            <person name="Braus-Stromeyer S.A."/>
            <person name="Caldana C."/>
            <person name="Canovas D."/>
            <person name="Cerqueira G.C."/>
            <person name="Chen F."/>
            <person name="Chen W."/>
            <person name="Choi C."/>
            <person name="Clum A."/>
            <person name="Dos Santos R.A."/>
            <person name="Damasio A.R."/>
            <person name="Diallinas G."/>
            <person name="Emri T."/>
            <person name="Fekete E."/>
            <person name="Flipphi M."/>
            <person name="Freyberg S."/>
            <person name="Gallo A."/>
            <person name="Gournas C."/>
            <person name="Habgood R."/>
            <person name="Hainaut M."/>
            <person name="Harispe M.L."/>
            <person name="Henrissat B."/>
            <person name="Hilden K.S."/>
            <person name="Hope R."/>
            <person name="Hossain A."/>
            <person name="Karabika E."/>
            <person name="Karaffa L."/>
            <person name="Karanyi Z."/>
            <person name="Krasevec N."/>
            <person name="Kuo A."/>
            <person name="Kusch H."/>
            <person name="LaButti K."/>
            <person name="Lagendijk E.L."/>
            <person name="Lapidus A."/>
            <person name="Levasseur A."/>
            <person name="Lindquist E."/>
            <person name="Lipzen A."/>
            <person name="Logrieco A.F."/>
            <person name="MacCabe A."/>
            <person name="Maekelae M.R."/>
            <person name="Malavazi I."/>
            <person name="Melin P."/>
            <person name="Meyer V."/>
            <person name="Mielnichuk N."/>
            <person name="Miskei M."/>
            <person name="Molnar A.P."/>
            <person name="Mule G."/>
            <person name="Ngan C.Y."/>
            <person name="Orejas M."/>
            <person name="Orosz E."/>
            <person name="Ouedraogo J.P."/>
            <person name="Overkamp K.M."/>
            <person name="Park H.-S."/>
            <person name="Perrone G."/>
            <person name="Piumi F."/>
            <person name="Punt P.J."/>
            <person name="Ram A.F."/>
            <person name="Ramon A."/>
            <person name="Rauscher S."/>
            <person name="Record E."/>
            <person name="Riano-Pachon D.M."/>
            <person name="Robert V."/>
            <person name="Roehrig J."/>
            <person name="Ruller R."/>
            <person name="Salamov A."/>
            <person name="Salih N.S."/>
            <person name="Samson R.A."/>
            <person name="Sandor E."/>
            <person name="Sanguinetti M."/>
            <person name="Schuetze T."/>
            <person name="Sepcic K."/>
            <person name="Shelest E."/>
            <person name="Sherlock G."/>
            <person name="Sophianopoulou V."/>
            <person name="Squina F.M."/>
            <person name="Sun H."/>
            <person name="Susca A."/>
            <person name="Todd R.B."/>
            <person name="Tsang A."/>
            <person name="Unkles S.E."/>
            <person name="van de Wiele N."/>
            <person name="van Rossen-Uffink D."/>
            <person name="Oliveira J.V."/>
            <person name="Vesth T.C."/>
            <person name="Visser J."/>
            <person name="Yu J.-H."/>
            <person name="Zhou M."/>
            <person name="Andersen M.R."/>
            <person name="Archer D.B."/>
            <person name="Baker S.E."/>
            <person name="Benoit I."/>
            <person name="Brakhage A.A."/>
            <person name="Braus G.H."/>
            <person name="Fischer R."/>
            <person name="Frisvad J.C."/>
            <person name="Goldman G.H."/>
            <person name="Houbraken J."/>
            <person name="Oakley B."/>
            <person name="Pocsi I."/>
            <person name="Scazzocchio C."/>
            <person name="Seiboth B."/>
            <person name="vanKuyk P.A."/>
            <person name="Wortman J."/>
            <person name="Dyer P.S."/>
            <person name="Grigoriev I.V."/>
        </authorList>
    </citation>
    <scope>NUCLEOTIDE SEQUENCE [LARGE SCALE GENOMIC DNA]</scope>
    <source>
        <strain evidence="2">CBS 583.65</strain>
    </source>
</reference>
<evidence type="ECO:0000313" key="2">
    <source>
        <dbReference type="Proteomes" id="UP000184073"/>
    </source>
</evidence>
<dbReference type="InterPro" id="IPR032675">
    <property type="entry name" value="LRR_dom_sf"/>
</dbReference>